<dbReference type="Proteomes" id="UP001231915">
    <property type="component" value="Unassembled WGS sequence"/>
</dbReference>
<sequence length="334" mass="37883">MSIALAHKALDDKVSVHMIYAAGSFPGKVREVIPSEISNNYLTAFCKVRGETRVFDLEKSVFIAPDEVEAYELAELPPRIDTLHQLAAMLNPYISKEHQLELQEQSLNLINIQDGALLIGLSFAALDKNGFKKQKPWQLVSGDNSYSHFSKFSNAANRFQDLFLDNYKAPVTYQFELDFMATMRANWKPRAIAGKNLICAPIKDGKGNQILTTSHWAYHVKYGHREALKIEYLERMENKKAVMRWVQGLFLSFKQGDLFESNSGETSIQVTYAMEMGWDTDTDSMYEGIVTFDFYTVSAKAKWLKGSSFSLTQMEFLELLITGKVEKKPLVTAP</sequence>
<comment type="caution">
    <text evidence="1">The sequence shown here is derived from an EMBL/GenBank/DDBJ whole genome shotgun (WGS) entry which is preliminary data.</text>
</comment>
<keyword evidence="2" id="KW-1185">Reference proteome</keyword>
<proteinExistence type="predicted"/>
<evidence type="ECO:0000313" key="2">
    <source>
        <dbReference type="Proteomes" id="UP001231915"/>
    </source>
</evidence>
<gene>
    <name evidence="1" type="ORF">QNM18_09305</name>
</gene>
<dbReference type="EMBL" id="JASJUT010000003">
    <property type="protein sequence ID" value="MDK2595237.1"/>
    <property type="molecule type" value="Genomic_DNA"/>
</dbReference>
<accession>A0ABT7EJK7</accession>
<dbReference type="RefSeq" id="WP_284137000.1">
    <property type="nucleotide sequence ID" value="NZ_JASJUT010000003.1"/>
</dbReference>
<name>A0ABT7EJK7_9GAMM</name>
<evidence type="ECO:0000313" key="1">
    <source>
        <dbReference type="EMBL" id="MDK2595237.1"/>
    </source>
</evidence>
<protein>
    <submittedName>
        <fullName evidence="1">Uncharacterized protein</fullName>
    </submittedName>
</protein>
<reference evidence="1 2" key="1">
    <citation type="submission" date="2023-05" db="EMBL/GenBank/DDBJ databases">
        <title>Pseudoalteromonas ardens sp. nov., Pseudoalteromonas obscura sp. nov., and Pseudoalteromonas umbrosa sp. nov., isolated from the coral Montipora capitata.</title>
        <authorList>
            <person name="Thomas E.M."/>
            <person name="Smith E.M."/>
            <person name="Papke E."/>
            <person name="Shlafstein M.D."/>
            <person name="Oline D.K."/>
            <person name="Videau P."/>
            <person name="Saw J.H."/>
            <person name="Strangman W.K."/>
            <person name="Ushijima B."/>
        </authorList>
    </citation>
    <scope>NUCLEOTIDE SEQUENCE [LARGE SCALE GENOMIC DNA]</scope>
    <source>
        <strain evidence="1 2">P94</strain>
    </source>
</reference>
<organism evidence="1 2">
    <name type="scientific">Pseudoalteromonas obscura</name>
    <dbReference type="NCBI Taxonomy" id="3048491"/>
    <lineage>
        <taxon>Bacteria</taxon>
        <taxon>Pseudomonadati</taxon>
        <taxon>Pseudomonadota</taxon>
        <taxon>Gammaproteobacteria</taxon>
        <taxon>Alteromonadales</taxon>
        <taxon>Pseudoalteromonadaceae</taxon>
        <taxon>Pseudoalteromonas</taxon>
    </lineage>
</organism>